<evidence type="ECO:0000256" key="3">
    <source>
        <dbReference type="ARBA" id="ARBA00022475"/>
    </source>
</evidence>
<dbReference type="RefSeq" id="WP_344148773.1">
    <property type="nucleotide sequence ID" value="NZ_BAAAQR010000002.1"/>
</dbReference>
<keyword evidence="4 7" id="KW-0812">Transmembrane</keyword>
<proteinExistence type="inferred from homology"/>
<dbReference type="CDD" id="cd06261">
    <property type="entry name" value="TM_PBP2"/>
    <property type="match status" value="2"/>
</dbReference>
<dbReference type="PANTHER" id="PTHR47737:SF1">
    <property type="entry name" value="GLYCINE BETAINE_PROLINE BETAINE TRANSPORT SYSTEM PERMEASE PROTEIN PROW"/>
    <property type="match status" value="1"/>
</dbReference>
<accession>A0ABN2ZEM4</accession>
<comment type="caution">
    <text evidence="10">The sequence shown here is derived from an EMBL/GenBank/DDBJ whole genome shotgun (WGS) entry which is preliminary data.</text>
</comment>
<keyword evidence="11" id="KW-1185">Reference proteome</keyword>
<keyword evidence="2 7" id="KW-0813">Transport</keyword>
<dbReference type="Gene3D" id="1.10.3720.10">
    <property type="entry name" value="MetI-like"/>
    <property type="match status" value="2"/>
</dbReference>
<feature type="transmembrane region" description="Helical" evidence="7">
    <location>
        <begin position="481"/>
        <end position="497"/>
    </location>
</feature>
<feature type="transmembrane region" description="Helical" evidence="7">
    <location>
        <begin position="526"/>
        <end position="548"/>
    </location>
</feature>
<feature type="transmembrane region" description="Helical" evidence="7">
    <location>
        <begin position="166"/>
        <end position="188"/>
    </location>
</feature>
<evidence type="ECO:0000259" key="9">
    <source>
        <dbReference type="PROSITE" id="PS50928"/>
    </source>
</evidence>
<dbReference type="PANTHER" id="PTHR47737">
    <property type="entry name" value="GLYCINE BETAINE/PROLINE BETAINE TRANSPORT SYSTEM PERMEASE PROTEIN PROW"/>
    <property type="match status" value="1"/>
</dbReference>
<protein>
    <submittedName>
        <fullName evidence="10">ABC transporter permease subunit</fullName>
    </submittedName>
</protein>
<dbReference type="Pfam" id="PF00528">
    <property type="entry name" value="BPD_transp_1"/>
    <property type="match status" value="2"/>
</dbReference>
<dbReference type="InterPro" id="IPR000515">
    <property type="entry name" value="MetI-like"/>
</dbReference>
<feature type="transmembrane region" description="Helical" evidence="7">
    <location>
        <begin position="397"/>
        <end position="414"/>
    </location>
</feature>
<keyword evidence="3" id="KW-1003">Cell membrane</keyword>
<dbReference type="PROSITE" id="PS50928">
    <property type="entry name" value="ABC_TM1"/>
    <property type="match status" value="2"/>
</dbReference>
<feature type="transmembrane region" description="Helical" evidence="7">
    <location>
        <begin position="121"/>
        <end position="138"/>
    </location>
</feature>
<feature type="transmembrane region" description="Helical" evidence="7">
    <location>
        <begin position="648"/>
        <end position="672"/>
    </location>
</feature>
<dbReference type="SUPFAM" id="SSF161098">
    <property type="entry name" value="MetI-like"/>
    <property type="match status" value="2"/>
</dbReference>
<feature type="transmembrane region" description="Helical" evidence="7">
    <location>
        <begin position="560"/>
        <end position="579"/>
    </location>
</feature>
<feature type="transmembrane region" description="Helical" evidence="7">
    <location>
        <begin position="317"/>
        <end position="337"/>
    </location>
</feature>
<feature type="region of interest" description="Disordered" evidence="8">
    <location>
        <begin position="1"/>
        <end position="22"/>
    </location>
</feature>
<evidence type="ECO:0000256" key="1">
    <source>
        <dbReference type="ARBA" id="ARBA00004141"/>
    </source>
</evidence>
<evidence type="ECO:0000256" key="8">
    <source>
        <dbReference type="SAM" id="MobiDB-lite"/>
    </source>
</evidence>
<comment type="similarity">
    <text evidence="7">Belongs to the binding-protein-dependent transport system permease family.</text>
</comment>
<organism evidence="10 11">
    <name type="scientific">Nocardioides koreensis</name>
    <dbReference type="NCBI Taxonomy" id="433651"/>
    <lineage>
        <taxon>Bacteria</taxon>
        <taxon>Bacillati</taxon>
        <taxon>Actinomycetota</taxon>
        <taxon>Actinomycetes</taxon>
        <taxon>Propionibacteriales</taxon>
        <taxon>Nocardioidaceae</taxon>
        <taxon>Nocardioides</taxon>
    </lineage>
</organism>
<sequence>MATTTLPPGGPPASTTSKEQQPYVELGRKRHTGWKLLGVLVFWLVCYQLWKGEWTKALGFQDTTELHDKFNEARDWVQLEGQDNWFFGGVLGWIGDSLTSLVEFFQELISIPAFPRPVPEIGWLGVIAIAVWVTYVIAGVRSTILVTLAMLSFGVVGLWPDSMDTLIITLLSVVFCIVIGIPVGILMARNKVASAGITPVLDLMQTVPAFCYLAPLALFFGIGAGTAVILTFIYALPPVVRITEHGIRSVSSTTIEAAESMGLTRRQMLQQVQLPMAKRTIVVGINQCTMAALSMATIAALVNGPGLGKPVVAALQIQNVGAASVAGLAIVAMAIMLDRTTTAASERGANRGRSNVASVSGPGVMLSGVVLEHLPRWATEEAGKGQRRPRLTTAGRWLINGALFIPVVIAIVLSRQRVNLADFPDVSDTPVLKWFSGPELTKSINDFTDWFVSHVDSFTIALKDDVTNWILNPFQDLLAESPWWTMAIVLLAVAAILGGWRPTVITAVCLGIIYATGLWHDSMVTLSMTLIATALVMLIAVVLGVAMGRNRKADVSIRPFLDAFQTIPPFVYLVPALALFTASRFTAIVAAMAYAVPIATKLVADGIRGVSPTTVEAARANGATAWQMITKVQLPMSREALVLATNQGLLYVLSMVVIGGMVGGGSLGYIVVSGFSQVELFGKGLAAGIAIAAMGVMLDRIARYAAARYGR</sequence>
<evidence type="ECO:0000256" key="7">
    <source>
        <dbReference type="RuleBase" id="RU363032"/>
    </source>
</evidence>
<evidence type="ECO:0000256" key="6">
    <source>
        <dbReference type="ARBA" id="ARBA00023136"/>
    </source>
</evidence>
<name>A0ABN2ZEM4_9ACTN</name>
<feature type="domain" description="ABC transmembrane type-1" evidence="9">
    <location>
        <begin position="522"/>
        <end position="702"/>
    </location>
</feature>
<keyword evidence="6 7" id="KW-0472">Membrane</keyword>
<feature type="transmembrane region" description="Helical" evidence="7">
    <location>
        <begin position="684"/>
        <end position="702"/>
    </location>
</feature>
<gene>
    <name evidence="10" type="ORF">GCM10009844_10910</name>
</gene>
<evidence type="ECO:0000256" key="4">
    <source>
        <dbReference type="ARBA" id="ARBA00022692"/>
    </source>
</evidence>
<feature type="transmembrane region" description="Helical" evidence="7">
    <location>
        <begin position="209"/>
        <end position="236"/>
    </location>
</feature>
<dbReference type="InterPro" id="IPR035906">
    <property type="entry name" value="MetI-like_sf"/>
</dbReference>
<feature type="compositionally biased region" description="Low complexity" evidence="8">
    <location>
        <begin position="1"/>
        <end position="17"/>
    </location>
</feature>
<evidence type="ECO:0000256" key="2">
    <source>
        <dbReference type="ARBA" id="ARBA00022448"/>
    </source>
</evidence>
<comment type="subcellular location">
    <subcellularLocation>
        <location evidence="7">Cell membrane</location>
        <topology evidence="7">Multi-pass membrane protein</topology>
    </subcellularLocation>
    <subcellularLocation>
        <location evidence="1">Membrane</location>
        <topology evidence="1">Multi-pass membrane protein</topology>
    </subcellularLocation>
</comment>
<dbReference type="EMBL" id="BAAAQR010000002">
    <property type="protein sequence ID" value="GAA2140893.1"/>
    <property type="molecule type" value="Genomic_DNA"/>
</dbReference>
<evidence type="ECO:0000313" key="10">
    <source>
        <dbReference type="EMBL" id="GAA2140893.1"/>
    </source>
</evidence>
<feature type="domain" description="ABC transmembrane type-1" evidence="9">
    <location>
        <begin position="162"/>
        <end position="341"/>
    </location>
</feature>
<reference evidence="10 11" key="1">
    <citation type="journal article" date="2019" name="Int. J. Syst. Evol. Microbiol.">
        <title>The Global Catalogue of Microorganisms (GCM) 10K type strain sequencing project: providing services to taxonomists for standard genome sequencing and annotation.</title>
        <authorList>
            <consortium name="The Broad Institute Genomics Platform"/>
            <consortium name="The Broad Institute Genome Sequencing Center for Infectious Disease"/>
            <person name="Wu L."/>
            <person name="Ma J."/>
        </authorList>
    </citation>
    <scope>NUCLEOTIDE SEQUENCE [LARGE SCALE GENOMIC DNA]</scope>
    <source>
        <strain evidence="10 11">JCM 16022</strain>
    </source>
</reference>
<evidence type="ECO:0000313" key="11">
    <source>
        <dbReference type="Proteomes" id="UP001501771"/>
    </source>
</evidence>
<keyword evidence="5 7" id="KW-1133">Transmembrane helix</keyword>
<dbReference type="Proteomes" id="UP001501771">
    <property type="component" value="Unassembled WGS sequence"/>
</dbReference>
<evidence type="ECO:0000256" key="5">
    <source>
        <dbReference type="ARBA" id="ARBA00022989"/>
    </source>
</evidence>